<dbReference type="Proteomes" id="UP001054889">
    <property type="component" value="Unassembled WGS sequence"/>
</dbReference>
<organism evidence="2 3">
    <name type="scientific">Eleusine coracana subsp. coracana</name>
    <dbReference type="NCBI Taxonomy" id="191504"/>
    <lineage>
        <taxon>Eukaryota</taxon>
        <taxon>Viridiplantae</taxon>
        <taxon>Streptophyta</taxon>
        <taxon>Embryophyta</taxon>
        <taxon>Tracheophyta</taxon>
        <taxon>Spermatophyta</taxon>
        <taxon>Magnoliopsida</taxon>
        <taxon>Liliopsida</taxon>
        <taxon>Poales</taxon>
        <taxon>Poaceae</taxon>
        <taxon>PACMAD clade</taxon>
        <taxon>Chloridoideae</taxon>
        <taxon>Cynodonteae</taxon>
        <taxon>Eleusininae</taxon>
        <taxon>Eleusine</taxon>
    </lineage>
</organism>
<name>A0AAV5EHV5_ELECO</name>
<protein>
    <submittedName>
        <fullName evidence="2">Uncharacterized protein</fullName>
    </submittedName>
</protein>
<feature type="region of interest" description="Disordered" evidence="1">
    <location>
        <begin position="17"/>
        <end position="111"/>
    </location>
</feature>
<sequence length="111" mass="12171">MSRPNYSCFPMVWMRSSQPSAASPAIGDDRSPRLLPRAARGRRPLAPPCVSSPRPRSARRQACSAPPSLSCSSRVQTKGREPVNSPPPPHSRRRRRDAAFGPPSRQYPPAS</sequence>
<evidence type="ECO:0000256" key="1">
    <source>
        <dbReference type="SAM" id="MobiDB-lite"/>
    </source>
</evidence>
<evidence type="ECO:0000313" key="3">
    <source>
        <dbReference type="Proteomes" id="UP001054889"/>
    </source>
</evidence>
<feature type="compositionally biased region" description="Low complexity" evidence="1">
    <location>
        <begin position="48"/>
        <end position="73"/>
    </location>
</feature>
<evidence type="ECO:0000313" key="2">
    <source>
        <dbReference type="EMBL" id="GJN22205.1"/>
    </source>
</evidence>
<keyword evidence="3" id="KW-1185">Reference proteome</keyword>
<dbReference type="AlphaFoldDB" id="A0AAV5EHV5"/>
<dbReference type="EMBL" id="BQKI01000075">
    <property type="protein sequence ID" value="GJN22205.1"/>
    <property type="molecule type" value="Genomic_DNA"/>
</dbReference>
<gene>
    <name evidence="2" type="primary">gb09753</name>
    <name evidence="2" type="ORF">PR202_gb09753</name>
</gene>
<comment type="caution">
    <text evidence="2">The sequence shown here is derived from an EMBL/GenBank/DDBJ whole genome shotgun (WGS) entry which is preliminary data.</text>
</comment>
<reference evidence="2" key="1">
    <citation type="journal article" date="2018" name="DNA Res.">
        <title>Multiple hybrid de novo genome assembly of finger millet, an orphan allotetraploid crop.</title>
        <authorList>
            <person name="Hatakeyama M."/>
            <person name="Aluri S."/>
            <person name="Balachadran M.T."/>
            <person name="Sivarajan S.R."/>
            <person name="Patrignani A."/>
            <person name="Gruter S."/>
            <person name="Poveda L."/>
            <person name="Shimizu-Inatsugi R."/>
            <person name="Baeten J."/>
            <person name="Francoijs K.J."/>
            <person name="Nataraja K.N."/>
            <person name="Reddy Y.A.N."/>
            <person name="Phadnis S."/>
            <person name="Ravikumar R.L."/>
            <person name="Schlapbach R."/>
            <person name="Sreeman S.M."/>
            <person name="Shimizu K.K."/>
        </authorList>
    </citation>
    <scope>NUCLEOTIDE SEQUENCE</scope>
</reference>
<accession>A0AAV5EHV5</accession>
<proteinExistence type="predicted"/>
<reference evidence="2" key="2">
    <citation type="submission" date="2021-12" db="EMBL/GenBank/DDBJ databases">
        <title>Resequencing data analysis of finger millet.</title>
        <authorList>
            <person name="Hatakeyama M."/>
            <person name="Aluri S."/>
            <person name="Balachadran M.T."/>
            <person name="Sivarajan S.R."/>
            <person name="Poveda L."/>
            <person name="Shimizu-Inatsugi R."/>
            <person name="Schlapbach R."/>
            <person name="Sreeman S.M."/>
            <person name="Shimizu K.K."/>
        </authorList>
    </citation>
    <scope>NUCLEOTIDE SEQUENCE</scope>
</reference>